<dbReference type="PANTHER" id="PTHR42928">
    <property type="entry name" value="TRICARBOXYLATE-BINDING PROTEIN"/>
    <property type="match status" value="1"/>
</dbReference>
<feature type="signal peptide" evidence="2">
    <location>
        <begin position="1"/>
        <end position="22"/>
    </location>
</feature>
<dbReference type="RefSeq" id="WP_127786756.1">
    <property type="nucleotide sequence ID" value="NZ_SACL01000002.1"/>
</dbReference>
<protein>
    <recommendedName>
        <fullName evidence="5">Twin-arginine translocation pathway signal protein</fullName>
    </recommendedName>
</protein>
<dbReference type="SUPFAM" id="SSF53850">
    <property type="entry name" value="Periplasmic binding protein-like II"/>
    <property type="match status" value="1"/>
</dbReference>
<dbReference type="Gene3D" id="3.40.190.150">
    <property type="entry name" value="Bordetella uptake gene, domain 1"/>
    <property type="match status" value="1"/>
</dbReference>
<dbReference type="PIRSF" id="PIRSF017082">
    <property type="entry name" value="YflP"/>
    <property type="match status" value="1"/>
</dbReference>
<organism evidence="3 4">
    <name type="scientific">Rhodovarius crocodyli</name>
    <dbReference type="NCBI Taxonomy" id="1979269"/>
    <lineage>
        <taxon>Bacteria</taxon>
        <taxon>Pseudomonadati</taxon>
        <taxon>Pseudomonadota</taxon>
        <taxon>Alphaproteobacteria</taxon>
        <taxon>Acetobacterales</taxon>
        <taxon>Roseomonadaceae</taxon>
        <taxon>Rhodovarius</taxon>
    </lineage>
</organism>
<dbReference type="AlphaFoldDB" id="A0A437MIN6"/>
<dbReference type="PANTHER" id="PTHR42928:SF5">
    <property type="entry name" value="BLR1237 PROTEIN"/>
    <property type="match status" value="1"/>
</dbReference>
<keyword evidence="4" id="KW-1185">Reference proteome</keyword>
<dbReference type="InterPro" id="IPR042100">
    <property type="entry name" value="Bug_dom1"/>
</dbReference>
<evidence type="ECO:0000256" key="2">
    <source>
        <dbReference type="SAM" id="SignalP"/>
    </source>
</evidence>
<dbReference type="Proteomes" id="UP000282957">
    <property type="component" value="Unassembled WGS sequence"/>
</dbReference>
<dbReference type="InterPro" id="IPR005064">
    <property type="entry name" value="BUG"/>
</dbReference>
<comment type="similarity">
    <text evidence="1">Belongs to the UPF0065 (bug) family.</text>
</comment>
<keyword evidence="2" id="KW-0732">Signal</keyword>
<dbReference type="OrthoDB" id="9780943at2"/>
<evidence type="ECO:0008006" key="5">
    <source>
        <dbReference type="Google" id="ProtNLM"/>
    </source>
</evidence>
<dbReference type="Gene3D" id="3.40.190.10">
    <property type="entry name" value="Periplasmic binding protein-like II"/>
    <property type="match status" value="1"/>
</dbReference>
<dbReference type="EMBL" id="SACL01000002">
    <property type="protein sequence ID" value="RVT97527.1"/>
    <property type="molecule type" value="Genomic_DNA"/>
</dbReference>
<feature type="chain" id="PRO_5019097475" description="Twin-arginine translocation pathway signal protein" evidence="2">
    <location>
        <begin position="23"/>
        <end position="324"/>
    </location>
</feature>
<evidence type="ECO:0000313" key="3">
    <source>
        <dbReference type="EMBL" id="RVT97527.1"/>
    </source>
</evidence>
<reference evidence="3 4" key="1">
    <citation type="submission" date="2019-01" db="EMBL/GenBank/DDBJ databases">
        <authorList>
            <person name="Chen W.-M."/>
        </authorList>
    </citation>
    <scope>NUCLEOTIDE SEQUENCE [LARGE SCALE GENOMIC DNA]</scope>
    <source>
        <strain evidence="3 4">CCP-6</strain>
    </source>
</reference>
<comment type="caution">
    <text evidence="3">The sequence shown here is derived from an EMBL/GenBank/DDBJ whole genome shotgun (WGS) entry which is preliminary data.</text>
</comment>
<accession>A0A437MIN6</accession>
<evidence type="ECO:0000313" key="4">
    <source>
        <dbReference type="Proteomes" id="UP000282957"/>
    </source>
</evidence>
<sequence>MIHLARRALLGAPLALPSLARAQTPVARTARILVGFPAGGTVDVVARMLAEKLRGSWAPQVVVEQRVGAAGRLAIEAMQQAENDGTTLLITPASMVTIYPHLYGDRLRYVPARDLTPISPVVLYPFGLAVGPGAAGVNSVADLVTFAKQRGGLHYASPAAGSMPHFAGVVLGKAAGIEVSHVPYRGAAPAIADLLGGQIPASFNVIGDQTEHVRAGRLRMLAHTNATRLPRLAEVPTFIEAGFPQLSFDEWFGIFLPARAPAALVSALNGLLGQISQDADLKPRLEEREFLAAHMGADAFASRIEAETRTWGPIVRDSGFRPEE</sequence>
<proteinExistence type="inferred from homology"/>
<evidence type="ECO:0000256" key="1">
    <source>
        <dbReference type="ARBA" id="ARBA00006987"/>
    </source>
</evidence>
<dbReference type="Pfam" id="PF03401">
    <property type="entry name" value="TctC"/>
    <property type="match status" value="1"/>
</dbReference>
<gene>
    <name evidence="3" type="ORF">EOD42_06795</name>
</gene>
<name>A0A437MIN6_9PROT</name>